<dbReference type="PROSITE" id="PS51802">
    <property type="entry name" value="ZF_CCHHC"/>
    <property type="match status" value="1"/>
</dbReference>
<dbReference type="FunFam" id="4.10.320.30:FF:000001">
    <property type="entry name" value="Myelin transcription factor 1-like, a"/>
    <property type="match status" value="1"/>
</dbReference>
<feature type="region of interest" description="Disordered" evidence="10">
    <location>
        <begin position="26"/>
        <end position="60"/>
    </location>
</feature>
<sequence>METATSSNNKDNFTSPTLCPIILTTTRSIPSNTPTPPNSLEGFSNDCSAKKRRRKPEAKNIIRLTTTEKSTTSDNNYTLINPKEITEKSENEEKNGTSTILTEEPLEEEEEGMLSSIQQPFVGEQEEEQIEEETNNNDISSPINLITSTTTNPPSPQSLLPLTSIESLLFQPVNIENNWKEGGEERDVFINLEEGGSSTGGSIGEEEQQQHKNEELVEEKGEGKDKEGGKQLNGCPSEEEKQHFVFGNLFVDSSSPQPYYSSSAACSPLSRPDGSLSPLALNLEGMNNSVPQMRRKENAKLYCPTPGCDGSGHQTGLYTHHRSLSGCPRRPDKQTIH</sequence>
<dbReference type="GO" id="GO:0008270">
    <property type="term" value="F:zinc ion binding"/>
    <property type="evidence" value="ECO:0007669"/>
    <property type="project" value="UniProtKB-KW"/>
</dbReference>
<accession>A0A915M4D1</accession>
<feature type="region of interest" description="Disordered" evidence="10">
    <location>
        <begin position="193"/>
        <end position="236"/>
    </location>
</feature>
<keyword evidence="4" id="KW-0677">Repeat</keyword>
<comment type="subcellular location">
    <subcellularLocation>
        <location evidence="1">Nucleus</location>
    </subcellularLocation>
</comment>
<evidence type="ECO:0000256" key="3">
    <source>
        <dbReference type="ARBA" id="ARBA00022723"/>
    </source>
</evidence>
<evidence type="ECO:0000256" key="2">
    <source>
        <dbReference type="ARBA" id="ARBA00010194"/>
    </source>
</evidence>
<evidence type="ECO:0000256" key="7">
    <source>
        <dbReference type="ARBA" id="ARBA00023015"/>
    </source>
</evidence>
<name>A0A915M4D1_MELJA</name>
<dbReference type="GO" id="GO:0007399">
    <property type="term" value="P:nervous system development"/>
    <property type="evidence" value="ECO:0007669"/>
    <property type="project" value="UniProtKB-KW"/>
</dbReference>
<reference evidence="12" key="1">
    <citation type="submission" date="2022-11" db="UniProtKB">
        <authorList>
            <consortium name="WormBaseParasite"/>
        </authorList>
    </citation>
    <scope>IDENTIFICATION</scope>
</reference>
<dbReference type="Gene3D" id="4.10.320.30">
    <property type="match status" value="1"/>
</dbReference>
<dbReference type="PANTHER" id="PTHR10816">
    <property type="entry name" value="MYELIN TRANSCRIPTION FACTOR 1-RELATED"/>
    <property type="match status" value="1"/>
</dbReference>
<feature type="region of interest" description="Disordered" evidence="10">
    <location>
        <begin position="312"/>
        <end position="337"/>
    </location>
</feature>
<evidence type="ECO:0000256" key="9">
    <source>
        <dbReference type="ARBA" id="ARBA00023242"/>
    </source>
</evidence>
<keyword evidence="7" id="KW-0805">Transcription regulation</keyword>
<dbReference type="GO" id="GO:0000978">
    <property type="term" value="F:RNA polymerase II cis-regulatory region sequence-specific DNA binding"/>
    <property type="evidence" value="ECO:0007669"/>
    <property type="project" value="TreeGrafter"/>
</dbReference>
<evidence type="ECO:0000256" key="10">
    <source>
        <dbReference type="SAM" id="MobiDB-lite"/>
    </source>
</evidence>
<keyword evidence="3" id="KW-0479">Metal-binding</keyword>
<evidence type="ECO:0000313" key="11">
    <source>
        <dbReference type="Proteomes" id="UP000887561"/>
    </source>
</evidence>
<evidence type="ECO:0000256" key="8">
    <source>
        <dbReference type="ARBA" id="ARBA00023163"/>
    </source>
</evidence>
<dbReference type="Pfam" id="PF01530">
    <property type="entry name" value="zf-C2HC"/>
    <property type="match status" value="1"/>
</dbReference>
<feature type="region of interest" description="Disordered" evidence="10">
    <location>
        <begin position="121"/>
        <end position="147"/>
    </location>
</feature>
<feature type="compositionally biased region" description="Acidic residues" evidence="10">
    <location>
        <begin position="124"/>
        <end position="135"/>
    </location>
</feature>
<organism evidence="11 12">
    <name type="scientific">Meloidogyne javanica</name>
    <name type="common">Root-knot nematode worm</name>
    <dbReference type="NCBI Taxonomy" id="6303"/>
    <lineage>
        <taxon>Eukaryota</taxon>
        <taxon>Metazoa</taxon>
        <taxon>Ecdysozoa</taxon>
        <taxon>Nematoda</taxon>
        <taxon>Chromadorea</taxon>
        <taxon>Rhabditida</taxon>
        <taxon>Tylenchina</taxon>
        <taxon>Tylenchomorpha</taxon>
        <taxon>Tylenchoidea</taxon>
        <taxon>Meloidogynidae</taxon>
        <taxon>Meloidogyninae</taxon>
        <taxon>Meloidogyne</taxon>
        <taxon>Meloidogyne incognita group</taxon>
    </lineage>
</organism>
<dbReference type="Proteomes" id="UP000887561">
    <property type="component" value="Unplaced"/>
</dbReference>
<evidence type="ECO:0000256" key="5">
    <source>
        <dbReference type="ARBA" id="ARBA00022771"/>
    </source>
</evidence>
<dbReference type="InterPro" id="IPR002515">
    <property type="entry name" value="Znf_C2H2C"/>
</dbReference>
<keyword evidence="9" id="KW-0539">Nucleus</keyword>
<proteinExistence type="inferred from homology"/>
<dbReference type="InterPro" id="IPR036060">
    <property type="entry name" value="Znf_C2H2C_sf"/>
</dbReference>
<protein>
    <submittedName>
        <fullName evidence="12">Myelin transcription factor 1-like protein</fullName>
    </submittedName>
</protein>
<comment type="similarity">
    <text evidence="2">Belongs to the MYT1 family.</text>
</comment>
<dbReference type="PANTHER" id="PTHR10816:SF15">
    <property type="entry name" value="MYELIN TRANSCRIPTION FACTOR 1-LIKE PROTEIN"/>
    <property type="match status" value="1"/>
</dbReference>
<keyword evidence="6" id="KW-0862">Zinc</keyword>
<evidence type="ECO:0000256" key="1">
    <source>
        <dbReference type="ARBA" id="ARBA00004123"/>
    </source>
</evidence>
<dbReference type="SUPFAM" id="SSF103637">
    <property type="entry name" value="CCHHC domain"/>
    <property type="match status" value="1"/>
</dbReference>
<evidence type="ECO:0000256" key="4">
    <source>
        <dbReference type="ARBA" id="ARBA00022737"/>
    </source>
</evidence>
<evidence type="ECO:0000313" key="12">
    <source>
        <dbReference type="WBParaSite" id="scaffold2974_cov201.g5758"/>
    </source>
</evidence>
<dbReference type="AlphaFoldDB" id="A0A915M4D1"/>
<keyword evidence="5" id="KW-0863">Zinc-finger</keyword>
<keyword evidence="11" id="KW-1185">Reference proteome</keyword>
<keyword evidence="8" id="KW-0804">Transcription</keyword>
<dbReference type="WBParaSite" id="scaffold2974_cov201.g5758">
    <property type="protein sequence ID" value="scaffold2974_cov201.g5758"/>
    <property type="gene ID" value="scaffold2974_cov201.g5758"/>
</dbReference>
<dbReference type="GO" id="GO:0005634">
    <property type="term" value="C:nucleus"/>
    <property type="evidence" value="ECO:0007669"/>
    <property type="project" value="UniProtKB-SubCell"/>
</dbReference>
<feature type="compositionally biased region" description="Basic and acidic residues" evidence="10">
    <location>
        <begin position="208"/>
        <end position="229"/>
    </location>
</feature>
<dbReference type="GO" id="GO:0000981">
    <property type="term" value="F:DNA-binding transcription factor activity, RNA polymerase II-specific"/>
    <property type="evidence" value="ECO:0007669"/>
    <property type="project" value="TreeGrafter"/>
</dbReference>
<evidence type="ECO:0000256" key="6">
    <source>
        <dbReference type="ARBA" id="ARBA00022833"/>
    </source>
</evidence>